<proteinExistence type="predicted"/>
<dbReference type="EMBL" id="JACHFL010000006">
    <property type="protein sequence ID" value="MBB5363625.1"/>
    <property type="molecule type" value="Genomic_DNA"/>
</dbReference>
<dbReference type="GO" id="GO:0004784">
    <property type="term" value="F:superoxide dismutase activity"/>
    <property type="evidence" value="ECO:0007669"/>
    <property type="project" value="InterPro"/>
</dbReference>
<comment type="caution">
    <text evidence="2">The sequence shown here is derived from an EMBL/GenBank/DDBJ whole genome shotgun (WGS) entry which is preliminary data.</text>
</comment>
<evidence type="ECO:0000259" key="1">
    <source>
        <dbReference type="Pfam" id="PF02777"/>
    </source>
</evidence>
<reference evidence="2 3" key="1">
    <citation type="submission" date="2020-08" db="EMBL/GenBank/DDBJ databases">
        <title>Genomic Encyclopedia of Type Strains, Phase IV (KMG-IV): sequencing the most valuable type-strain genomes for metagenomic binning, comparative biology and taxonomic classification.</title>
        <authorList>
            <person name="Goeker M."/>
        </authorList>
    </citation>
    <scope>NUCLEOTIDE SEQUENCE [LARGE SCALE GENOMIC DNA]</scope>
    <source>
        <strain evidence="2 3">DSM 27939</strain>
    </source>
</reference>
<dbReference type="InterPro" id="IPR036324">
    <property type="entry name" value="Mn/Fe_SOD_N_sf"/>
</dbReference>
<protein>
    <submittedName>
        <fullName evidence="2">Superoxide dismutase</fullName>
    </submittedName>
</protein>
<dbReference type="SUPFAM" id="SSF54719">
    <property type="entry name" value="Fe,Mn superoxide dismutase (SOD), C-terminal domain"/>
    <property type="match status" value="1"/>
</dbReference>
<dbReference type="Pfam" id="PF02777">
    <property type="entry name" value="Sod_Fe_C"/>
    <property type="match status" value="1"/>
</dbReference>
<dbReference type="GO" id="GO:0005737">
    <property type="term" value="C:cytoplasm"/>
    <property type="evidence" value="ECO:0007669"/>
    <property type="project" value="TreeGrafter"/>
</dbReference>
<dbReference type="RefSeq" id="WP_184132876.1">
    <property type="nucleotide sequence ID" value="NZ_JACHFL010000006.1"/>
</dbReference>
<organism evidence="2 3">
    <name type="scientific">Deinococcus humi</name>
    <dbReference type="NCBI Taxonomy" id="662880"/>
    <lineage>
        <taxon>Bacteria</taxon>
        <taxon>Thermotogati</taxon>
        <taxon>Deinococcota</taxon>
        <taxon>Deinococci</taxon>
        <taxon>Deinococcales</taxon>
        <taxon>Deinococcaceae</taxon>
        <taxon>Deinococcus</taxon>
    </lineage>
</organism>
<dbReference type="PANTHER" id="PTHR43595">
    <property type="entry name" value="37S RIBOSOMAL PROTEIN S26, MITOCHONDRIAL"/>
    <property type="match status" value="1"/>
</dbReference>
<feature type="domain" description="Manganese/iron superoxide dismutase C-terminal" evidence="1">
    <location>
        <begin position="85"/>
        <end position="149"/>
    </location>
</feature>
<evidence type="ECO:0000313" key="3">
    <source>
        <dbReference type="Proteomes" id="UP000552709"/>
    </source>
</evidence>
<evidence type="ECO:0000313" key="2">
    <source>
        <dbReference type="EMBL" id="MBB5363625.1"/>
    </source>
</evidence>
<dbReference type="PANTHER" id="PTHR43595:SF2">
    <property type="entry name" value="SMALL RIBOSOMAL SUBUNIT PROTEIN MS42"/>
    <property type="match status" value="1"/>
</dbReference>
<dbReference type="Gene3D" id="3.55.40.20">
    <property type="entry name" value="Iron/manganese superoxide dismutase, C-terminal domain"/>
    <property type="match status" value="1"/>
</dbReference>
<gene>
    <name evidence="2" type="ORF">HNQ08_002731</name>
</gene>
<dbReference type="GO" id="GO:0046872">
    <property type="term" value="F:metal ion binding"/>
    <property type="evidence" value="ECO:0007669"/>
    <property type="project" value="InterPro"/>
</dbReference>
<dbReference type="SUPFAM" id="SSF46609">
    <property type="entry name" value="Fe,Mn superoxide dismutase (SOD), N-terminal domain"/>
    <property type="match status" value="1"/>
</dbReference>
<dbReference type="AlphaFoldDB" id="A0A7W8JVC9"/>
<dbReference type="Proteomes" id="UP000552709">
    <property type="component" value="Unassembled WGS sequence"/>
</dbReference>
<keyword evidence="3" id="KW-1185">Reference proteome</keyword>
<accession>A0A7W8JVC9</accession>
<sequence>MSRVQLIESPSPTLSSDRQALLGEIYGTFGAAPNMFRAVANSPTALAAHWVEVPTAIREVVRNNTGGHLNHSFFWPLLTPSGTAMAREPNGRLRVMSTAIQDTPLTEGVYPLLRLDSWTHAYYLKDQNRRAEYVQSFWNVVNSEEVERRYRVALGLARGHRA</sequence>
<dbReference type="InterPro" id="IPR036314">
    <property type="entry name" value="SOD_C_sf"/>
</dbReference>
<dbReference type="InterPro" id="IPR019832">
    <property type="entry name" value="Mn/Fe_SOD_C"/>
</dbReference>
<name>A0A7W8JVC9_9DEIO</name>